<name>A0ABP5M0V5_9ACTN</name>
<proteinExistence type="predicted"/>
<gene>
    <name evidence="2" type="ORF">GCM10009844_41380</name>
</gene>
<keyword evidence="2" id="KW-0723">Serine/threonine-protein kinase</keyword>
<dbReference type="InterPro" id="IPR000719">
    <property type="entry name" value="Prot_kinase_dom"/>
</dbReference>
<feature type="domain" description="Protein kinase" evidence="1">
    <location>
        <begin position="28"/>
        <end position="271"/>
    </location>
</feature>
<keyword evidence="2" id="KW-0808">Transferase</keyword>
<dbReference type="SUPFAM" id="SSF56112">
    <property type="entry name" value="Protein kinase-like (PK-like)"/>
    <property type="match status" value="1"/>
</dbReference>
<dbReference type="PROSITE" id="PS50011">
    <property type="entry name" value="PROTEIN_KINASE_DOM"/>
    <property type="match status" value="1"/>
</dbReference>
<evidence type="ECO:0000313" key="2">
    <source>
        <dbReference type="EMBL" id="GAA2154918.1"/>
    </source>
</evidence>
<dbReference type="RefSeq" id="WP_344157115.1">
    <property type="nucleotide sequence ID" value="NZ_BAAAQR010000016.1"/>
</dbReference>
<dbReference type="Proteomes" id="UP001501771">
    <property type="component" value="Unassembled WGS sequence"/>
</dbReference>
<protein>
    <submittedName>
        <fullName evidence="2">Serine/threonine protein kinase</fullName>
    </submittedName>
</protein>
<organism evidence="2 3">
    <name type="scientific">Nocardioides koreensis</name>
    <dbReference type="NCBI Taxonomy" id="433651"/>
    <lineage>
        <taxon>Bacteria</taxon>
        <taxon>Bacillati</taxon>
        <taxon>Actinomycetota</taxon>
        <taxon>Actinomycetes</taxon>
        <taxon>Propionibacteriales</taxon>
        <taxon>Nocardioidaceae</taxon>
        <taxon>Nocardioides</taxon>
    </lineage>
</organism>
<accession>A0ABP5M0V5</accession>
<comment type="caution">
    <text evidence="2">The sequence shown here is derived from an EMBL/GenBank/DDBJ whole genome shotgun (WGS) entry which is preliminary data.</text>
</comment>
<reference evidence="3" key="1">
    <citation type="journal article" date="2019" name="Int. J. Syst. Evol. Microbiol.">
        <title>The Global Catalogue of Microorganisms (GCM) 10K type strain sequencing project: providing services to taxonomists for standard genome sequencing and annotation.</title>
        <authorList>
            <consortium name="The Broad Institute Genomics Platform"/>
            <consortium name="The Broad Institute Genome Sequencing Center for Infectious Disease"/>
            <person name="Wu L."/>
            <person name="Ma J."/>
        </authorList>
    </citation>
    <scope>NUCLEOTIDE SEQUENCE [LARGE SCALE GENOMIC DNA]</scope>
    <source>
        <strain evidence="3">JCM 16022</strain>
    </source>
</reference>
<dbReference type="EMBL" id="BAAAQR010000016">
    <property type="protein sequence ID" value="GAA2154918.1"/>
    <property type="molecule type" value="Genomic_DNA"/>
</dbReference>
<dbReference type="GO" id="GO:0004674">
    <property type="term" value="F:protein serine/threonine kinase activity"/>
    <property type="evidence" value="ECO:0007669"/>
    <property type="project" value="UniProtKB-KW"/>
</dbReference>
<evidence type="ECO:0000259" key="1">
    <source>
        <dbReference type="PROSITE" id="PS50011"/>
    </source>
</evidence>
<dbReference type="InterPro" id="IPR011009">
    <property type="entry name" value="Kinase-like_dom_sf"/>
</dbReference>
<keyword evidence="3" id="KW-1185">Reference proteome</keyword>
<sequence>MSERDLARPFPVPDAPVRLEPWLASVGTVFAEIRGHDSGCTSYGVQVDGVRWFVKAAYGADRAQLAGARRVHAVLSHPAVVPLVAAFALADEGHAVVHPWVDGEILNDPFAPGALPHAAPSSALNRFRALPLAQVLAAYDVVLDAHLAVREAGLVAVDFYDGCLIHDFDTGTTRLVDLDLYAPPYVLDVDRQFGSSRFMAPEEWRRGADVDARTTVFTLGRTGFQLLCGPGGDEATFRGDDRRRHVLERATAHDPAERFADVDDLVAAWRG</sequence>
<evidence type="ECO:0000313" key="3">
    <source>
        <dbReference type="Proteomes" id="UP001501771"/>
    </source>
</evidence>
<keyword evidence="2" id="KW-0418">Kinase</keyword>